<dbReference type="HOGENOM" id="CLU_1779760_0_0_1"/>
<dbReference type="Proteomes" id="UP000014500">
    <property type="component" value="Unassembled WGS sequence"/>
</dbReference>
<organism evidence="2 3">
    <name type="scientific">Strigamia maritima</name>
    <name type="common">European centipede</name>
    <name type="synonym">Geophilus maritimus</name>
    <dbReference type="NCBI Taxonomy" id="126957"/>
    <lineage>
        <taxon>Eukaryota</taxon>
        <taxon>Metazoa</taxon>
        <taxon>Ecdysozoa</taxon>
        <taxon>Arthropoda</taxon>
        <taxon>Myriapoda</taxon>
        <taxon>Chilopoda</taxon>
        <taxon>Pleurostigmophora</taxon>
        <taxon>Geophilomorpha</taxon>
        <taxon>Linotaeniidae</taxon>
        <taxon>Strigamia</taxon>
    </lineage>
</organism>
<accession>T1IWY5</accession>
<evidence type="ECO:0000313" key="2">
    <source>
        <dbReference type="EnsemblMetazoa" id="SMAR005712-PA"/>
    </source>
</evidence>
<sequence>MALPRFSNVATAQKDLNVGRDLNIAKDNLAIGRNARVEQSKRKPKDPSASDQPMTDSSSDEGGIQYSLARSGNKLADLINQIKSDVNFIEDVDKAIFTDENDKEFSNKFLLHDGQKVYVMDINQQKPAKTYYDAPPPSGGVTTQIE</sequence>
<evidence type="ECO:0000256" key="1">
    <source>
        <dbReference type="SAM" id="MobiDB-lite"/>
    </source>
</evidence>
<dbReference type="AlphaFoldDB" id="T1IWY5"/>
<keyword evidence="3" id="KW-1185">Reference proteome</keyword>
<feature type="compositionally biased region" description="Basic and acidic residues" evidence="1">
    <location>
        <begin position="35"/>
        <end position="48"/>
    </location>
</feature>
<protein>
    <submittedName>
        <fullName evidence="2">Uncharacterized protein</fullName>
    </submittedName>
</protein>
<dbReference type="EMBL" id="JH431634">
    <property type="status" value="NOT_ANNOTATED_CDS"/>
    <property type="molecule type" value="Genomic_DNA"/>
</dbReference>
<feature type="region of interest" description="Disordered" evidence="1">
    <location>
        <begin position="33"/>
        <end position="65"/>
    </location>
</feature>
<reference evidence="3" key="1">
    <citation type="submission" date="2011-05" db="EMBL/GenBank/DDBJ databases">
        <authorList>
            <person name="Richards S.R."/>
            <person name="Qu J."/>
            <person name="Jiang H."/>
            <person name="Jhangiani S.N."/>
            <person name="Agravi P."/>
            <person name="Goodspeed R."/>
            <person name="Gross S."/>
            <person name="Mandapat C."/>
            <person name="Jackson L."/>
            <person name="Mathew T."/>
            <person name="Pu L."/>
            <person name="Thornton R."/>
            <person name="Saada N."/>
            <person name="Wilczek-Boney K.B."/>
            <person name="Lee S."/>
            <person name="Kovar C."/>
            <person name="Wu Y."/>
            <person name="Scherer S.E."/>
            <person name="Worley K.C."/>
            <person name="Muzny D.M."/>
            <person name="Gibbs R."/>
        </authorList>
    </citation>
    <scope>NUCLEOTIDE SEQUENCE</scope>
    <source>
        <strain evidence="3">Brora</strain>
    </source>
</reference>
<proteinExistence type="predicted"/>
<evidence type="ECO:0000313" key="3">
    <source>
        <dbReference type="Proteomes" id="UP000014500"/>
    </source>
</evidence>
<dbReference type="EnsemblMetazoa" id="SMAR005712-RA">
    <property type="protein sequence ID" value="SMAR005712-PA"/>
    <property type="gene ID" value="SMAR005712"/>
</dbReference>
<name>T1IWY5_STRMM</name>
<reference evidence="2" key="2">
    <citation type="submission" date="2015-02" db="UniProtKB">
        <authorList>
            <consortium name="EnsemblMetazoa"/>
        </authorList>
    </citation>
    <scope>IDENTIFICATION</scope>
</reference>